<evidence type="ECO:0000313" key="2">
    <source>
        <dbReference type="EMBL" id="QEG36088.1"/>
    </source>
</evidence>
<dbReference type="OrthoDB" id="247920at2"/>
<dbReference type="InterPro" id="IPR014820">
    <property type="entry name" value="PriCT_1"/>
</dbReference>
<dbReference type="Proteomes" id="UP000323917">
    <property type="component" value="Chromosome"/>
</dbReference>
<name>A0A5B9QAY8_9BACT</name>
<accession>A0A5B9QAY8</accession>
<dbReference type="RefSeq" id="WP_148074493.1">
    <property type="nucleotide sequence ID" value="NZ_CP042913.1"/>
</dbReference>
<dbReference type="AlphaFoldDB" id="A0A5B9QAY8"/>
<keyword evidence="3" id="KW-1185">Reference proteome</keyword>
<sequence length="269" mass="29621">MADQLNQHTTIVKEQKTLGDATREYLTLGWSVIPLLGKLPAIPWKVYQARCATPEEVEAWFSSETKPTGVGIVTGILSGLVVVDCDAPDDAEFWQASFPSSPLTVSTGGGGVHVYYRMPKDNDVRNRIKILGRRIDVRGEGGYATSPPSLHPSGKQYAWLSFDTNTMLPEFDADWLIDKSQPARLSNSKQTSPVRNAVAYIRRIQARAGEGGHNATFRAACKLRDAGLSAEEALIVLSDWNETNATPPWSLKDLRHKVCSAFDSAVHRR</sequence>
<dbReference type="Pfam" id="PF08708">
    <property type="entry name" value="PriCT_1"/>
    <property type="match status" value="1"/>
</dbReference>
<dbReference type="SMART" id="SM00943">
    <property type="entry name" value="Prim-Pol"/>
    <property type="match status" value="1"/>
</dbReference>
<reference evidence="2 3" key="1">
    <citation type="submission" date="2019-08" db="EMBL/GenBank/DDBJ databases">
        <title>Deep-cultivation of Planctomycetes and their phenomic and genomic characterization uncovers novel biology.</title>
        <authorList>
            <person name="Wiegand S."/>
            <person name="Jogler M."/>
            <person name="Boedeker C."/>
            <person name="Pinto D."/>
            <person name="Vollmers J."/>
            <person name="Rivas-Marin E."/>
            <person name="Kohn T."/>
            <person name="Peeters S.H."/>
            <person name="Heuer A."/>
            <person name="Rast P."/>
            <person name="Oberbeckmann S."/>
            <person name="Bunk B."/>
            <person name="Jeske O."/>
            <person name="Meyerdierks A."/>
            <person name="Storesund J.E."/>
            <person name="Kallscheuer N."/>
            <person name="Luecker S."/>
            <person name="Lage O.M."/>
            <person name="Pohl T."/>
            <person name="Merkel B.J."/>
            <person name="Hornburger P."/>
            <person name="Mueller R.-W."/>
            <person name="Bruemmer F."/>
            <person name="Labrenz M."/>
            <person name="Spormann A.M."/>
            <person name="Op den Camp H."/>
            <person name="Overmann J."/>
            <person name="Amann R."/>
            <person name="Jetten M.S.M."/>
            <person name="Mascher T."/>
            <person name="Medema M.H."/>
            <person name="Devos D.P."/>
            <person name="Kaster A.-K."/>
            <person name="Ovreas L."/>
            <person name="Rohde M."/>
            <person name="Galperin M.Y."/>
            <person name="Jogler C."/>
        </authorList>
    </citation>
    <scope>NUCLEOTIDE SEQUENCE [LARGE SCALE GENOMIC DNA]</scope>
    <source>
        <strain evidence="2 3">Pr1d</strain>
    </source>
</reference>
<proteinExistence type="predicted"/>
<dbReference type="Pfam" id="PF09250">
    <property type="entry name" value="Prim-Pol"/>
    <property type="match status" value="1"/>
</dbReference>
<evidence type="ECO:0000313" key="3">
    <source>
        <dbReference type="Proteomes" id="UP000323917"/>
    </source>
</evidence>
<organism evidence="2 3">
    <name type="scientific">Bythopirellula goksoeyrii</name>
    <dbReference type="NCBI Taxonomy" id="1400387"/>
    <lineage>
        <taxon>Bacteria</taxon>
        <taxon>Pseudomonadati</taxon>
        <taxon>Planctomycetota</taxon>
        <taxon>Planctomycetia</taxon>
        <taxon>Pirellulales</taxon>
        <taxon>Lacipirellulaceae</taxon>
        <taxon>Bythopirellula</taxon>
    </lineage>
</organism>
<dbReference type="CDD" id="cd04859">
    <property type="entry name" value="Prim_Pol"/>
    <property type="match status" value="1"/>
</dbReference>
<protein>
    <recommendedName>
        <fullName evidence="1">DNA primase/polymerase bifunctional N-terminal domain-containing protein</fullName>
    </recommendedName>
</protein>
<gene>
    <name evidence="2" type="ORF">Pr1d_33970</name>
</gene>
<evidence type="ECO:0000259" key="1">
    <source>
        <dbReference type="SMART" id="SM00943"/>
    </source>
</evidence>
<feature type="domain" description="DNA primase/polymerase bifunctional N-terminal" evidence="1">
    <location>
        <begin position="22"/>
        <end position="160"/>
    </location>
</feature>
<dbReference type="Gene3D" id="3.30.720.160">
    <property type="entry name" value="Bifunctional DNA primase/polymerase, N-terminal"/>
    <property type="match status" value="1"/>
</dbReference>
<dbReference type="KEGG" id="bgok:Pr1d_33970"/>
<dbReference type="SUPFAM" id="SSF56747">
    <property type="entry name" value="Prim-pol domain"/>
    <property type="match status" value="1"/>
</dbReference>
<dbReference type="EMBL" id="CP042913">
    <property type="protein sequence ID" value="QEG36088.1"/>
    <property type="molecule type" value="Genomic_DNA"/>
</dbReference>
<dbReference type="InterPro" id="IPR015330">
    <property type="entry name" value="DNA_primase/pol_bifunc_N"/>
</dbReference>